<comment type="caution">
    <text evidence="1">The sequence shown here is derived from an EMBL/GenBank/DDBJ whole genome shotgun (WGS) entry which is preliminary data.</text>
</comment>
<organism evidence="1 2">
    <name type="scientific">Streptomyces canarius</name>
    <dbReference type="NCBI Taxonomy" id="285453"/>
    <lineage>
        <taxon>Bacteria</taxon>
        <taxon>Bacillati</taxon>
        <taxon>Actinomycetota</taxon>
        <taxon>Actinomycetes</taxon>
        <taxon>Kitasatosporales</taxon>
        <taxon>Streptomycetaceae</taxon>
        <taxon>Streptomyces</taxon>
    </lineage>
</organism>
<evidence type="ECO:0000313" key="1">
    <source>
        <dbReference type="EMBL" id="GHA15547.1"/>
    </source>
</evidence>
<proteinExistence type="predicted"/>
<protein>
    <recommendedName>
        <fullName evidence="3">MarR family transcriptional regulator</fullName>
    </recommendedName>
</protein>
<evidence type="ECO:0000313" key="2">
    <source>
        <dbReference type="Proteomes" id="UP000653644"/>
    </source>
</evidence>
<dbReference type="EMBL" id="BMVN01000005">
    <property type="protein sequence ID" value="GHA15547.1"/>
    <property type="molecule type" value="Genomic_DNA"/>
</dbReference>
<dbReference type="RefSeq" id="WP_268252781.1">
    <property type="nucleotide sequence ID" value="NZ_BMVN01000005.1"/>
</dbReference>
<sequence length="44" mass="4628">MDHDGSAVREALESLDAGGALQVYAILNGLVRSTISIMELTGRP</sequence>
<reference evidence="2" key="1">
    <citation type="journal article" date="2019" name="Int. J. Syst. Evol. Microbiol.">
        <title>The Global Catalogue of Microorganisms (GCM) 10K type strain sequencing project: providing services to taxonomists for standard genome sequencing and annotation.</title>
        <authorList>
            <consortium name="The Broad Institute Genomics Platform"/>
            <consortium name="The Broad Institute Genome Sequencing Center for Infectious Disease"/>
            <person name="Wu L."/>
            <person name="Ma J."/>
        </authorList>
    </citation>
    <scope>NUCLEOTIDE SEQUENCE [LARGE SCALE GENOMIC DNA]</scope>
    <source>
        <strain evidence="2">JCM 4733</strain>
    </source>
</reference>
<accession>A0ABQ3CII8</accession>
<dbReference type="Proteomes" id="UP000653644">
    <property type="component" value="Unassembled WGS sequence"/>
</dbReference>
<name>A0ABQ3CII8_9ACTN</name>
<gene>
    <name evidence="1" type="ORF">GCM10010345_20220</name>
</gene>
<evidence type="ECO:0008006" key="3">
    <source>
        <dbReference type="Google" id="ProtNLM"/>
    </source>
</evidence>
<keyword evidence="2" id="KW-1185">Reference proteome</keyword>